<gene>
    <name evidence="4" type="ORF">PgNI_08046</name>
</gene>
<evidence type="ECO:0000256" key="1">
    <source>
        <dbReference type="SAM" id="MobiDB-lite"/>
    </source>
</evidence>
<reference evidence="3 4" key="1">
    <citation type="journal article" date="2019" name="Mol. Biol. Evol.">
        <title>Blast fungal genomes show frequent chromosomal changes, gene gains and losses, and effector gene turnover.</title>
        <authorList>
            <person name="Gomez Luciano L.B."/>
            <person name="Jason Tsai I."/>
            <person name="Chuma I."/>
            <person name="Tosa Y."/>
            <person name="Chen Y.H."/>
            <person name="Li J.Y."/>
            <person name="Li M.Y."/>
            <person name="Jade Lu M.Y."/>
            <person name="Nakayashiki H."/>
            <person name="Li W.H."/>
        </authorList>
    </citation>
    <scope>NUCLEOTIDE SEQUENCE [LARGE SCALE GENOMIC DNA]</scope>
    <source>
        <strain evidence="3 4">NI907</strain>
    </source>
</reference>
<feature type="signal peptide" evidence="2">
    <location>
        <begin position="1"/>
        <end position="17"/>
    </location>
</feature>
<evidence type="ECO:0000313" key="4">
    <source>
        <dbReference type="RefSeq" id="XP_030978921.1"/>
    </source>
</evidence>
<keyword evidence="2" id="KW-0732">Signal</keyword>
<dbReference type="AlphaFoldDB" id="A0A6P8AVH5"/>
<dbReference type="KEGG" id="pgri:PgNI_08046"/>
<feature type="region of interest" description="Disordered" evidence="1">
    <location>
        <begin position="25"/>
        <end position="45"/>
    </location>
</feature>
<evidence type="ECO:0000256" key="2">
    <source>
        <dbReference type="SAM" id="SignalP"/>
    </source>
</evidence>
<dbReference type="GeneID" id="41962956"/>
<reference evidence="4" key="2">
    <citation type="submission" date="2019-10" db="EMBL/GenBank/DDBJ databases">
        <authorList>
            <consortium name="NCBI Genome Project"/>
        </authorList>
    </citation>
    <scope>NUCLEOTIDE SEQUENCE</scope>
    <source>
        <strain evidence="4">NI907</strain>
    </source>
</reference>
<keyword evidence="3" id="KW-1185">Reference proteome</keyword>
<name>A0A6P8AVH5_PYRGI</name>
<organism evidence="3 4">
    <name type="scientific">Pyricularia grisea</name>
    <name type="common">Crabgrass-specific blast fungus</name>
    <name type="synonym">Magnaporthe grisea</name>
    <dbReference type="NCBI Taxonomy" id="148305"/>
    <lineage>
        <taxon>Eukaryota</taxon>
        <taxon>Fungi</taxon>
        <taxon>Dikarya</taxon>
        <taxon>Ascomycota</taxon>
        <taxon>Pezizomycotina</taxon>
        <taxon>Sordariomycetes</taxon>
        <taxon>Sordariomycetidae</taxon>
        <taxon>Magnaporthales</taxon>
        <taxon>Pyriculariaceae</taxon>
        <taxon>Pyricularia</taxon>
    </lineage>
</organism>
<dbReference type="RefSeq" id="XP_030978921.1">
    <property type="nucleotide sequence ID" value="XM_031128047.1"/>
</dbReference>
<reference evidence="4" key="3">
    <citation type="submission" date="2025-08" db="UniProtKB">
        <authorList>
            <consortium name="RefSeq"/>
        </authorList>
    </citation>
    <scope>IDENTIFICATION</scope>
    <source>
        <strain evidence="4">NI907</strain>
    </source>
</reference>
<sequence length="302" mass="32524">MKLLHIIPILKAVAILALPHIENRQDTGPKEALPNEKSPTLPSAFGSTDISSTWINCDQATPTIGCFPFPTSSYKTPTLSVTAILANNTENEGRDIVNNYRLGSTSSTKYSFCQAEVVTSYQTFSEGVPTPTTVAVAITQCTQTANTRSVTSFPSSTLLPSTPVVCRTYITTLTDKISDGTTTTYLNTLTSTMTSCGLAKATKTTETSYIPMTIPITLDNSVCFMSTVTSTGLFTAGSDITITMFTAHKPTTTCRPIGWETHSSWMTDNTVTATTSAIPSSTEKTKNTALAQEEGKWFISRR</sequence>
<feature type="chain" id="PRO_5028470233" evidence="2">
    <location>
        <begin position="18"/>
        <end position="302"/>
    </location>
</feature>
<proteinExistence type="predicted"/>
<dbReference type="Proteomes" id="UP000515153">
    <property type="component" value="Chromosome V"/>
</dbReference>
<evidence type="ECO:0000313" key="3">
    <source>
        <dbReference type="Proteomes" id="UP000515153"/>
    </source>
</evidence>
<accession>A0A6P8AVH5</accession>
<protein>
    <submittedName>
        <fullName evidence="4">Uncharacterized protein</fullName>
    </submittedName>
</protein>